<organism evidence="2 3">
    <name type="scientific">Litomosoides sigmodontis</name>
    <name type="common">Filarial nematode worm</name>
    <dbReference type="NCBI Taxonomy" id="42156"/>
    <lineage>
        <taxon>Eukaryota</taxon>
        <taxon>Metazoa</taxon>
        <taxon>Ecdysozoa</taxon>
        <taxon>Nematoda</taxon>
        <taxon>Chromadorea</taxon>
        <taxon>Rhabditida</taxon>
        <taxon>Spirurina</taxon>
        <taxon>Spiruromorpha</taxon>
        <taxon>Filarioidea</taxon>
        <taxon>Onchocercidae</taxon>
        <taxon>Litomosoides</taxon>
    </lineage>
</organism>
<protein>
    <submittedName>
        <fullName evidence="2">Uncharacterized protein</fullName>
    </submittedName>
</protein>
<feature type="compositionally biased region" description="Basic residues" evidence="1">
    <location>
        <begin position="54"/>
        <end position="64"/>
    </location>
</feature>
<reference evidence="2 3" key="1">
    <citation type="submission" date="2018-08" db="EMBL/GenBank/DDBJ databases">
        <authorList>
            <person name="Laetsch R D."/>
            <person name="Stevens L."/>
            <person name="Kumar S."/>
            <person name="Blaxter L. M."/>
        </authorList>
    </citation>
    <scope>NUCLEOTIDE SEQUENCE [LARGE SCALE GENOMIC DNA]</scope>
</reference>
<sequence length="76" mass="8376">MHAYMLTCERASAHTNKCACLYVHISIHIRECTLGRACIYVHIHQTQVCFGKPGRPRKSGHAAHKTSSAIGTADDL</sequence>
<evidence type="ECO:0000313" key="2">
    <source>
        <dbReference type="EMBL" id="VDK67958.1"/>
    </source>
</evidence>
<evidence type="ECO:0000313" key="3">
    <source>
        <dbReference type="Proteomes" id="UP000277928"/>
    </source>
</evidence>
<accession>A0A3P6TPJ4</accession>
<name>A0A3P6TPJ4_LITSI</name>
<proteinExistence type="predicted"/>
<dbReference type="AlphaFoldDB" id="A0A3P6TPJ4"/>
<keyword evidence="3" id="KW-1185">Reference proteome</keyword>
<evidence type="ECO:0000256" key="1">
    <source>
        <dbReference type="SAM" id="MobiDB-lite"/>
    </source>
</evidence>
<gene>
    <name evidence="2" type="ORF">NLS_LOCUS257</name>
</gene>
<feature type="region of interest" description="Disordered" evidence="1">
    <location>
        <begin position="53"/>
        <end position="76"/>
    </location>
</feature>
<dbReference type="EMBL" id="UYRX01000006">
    <property type="protein sequence ID" value="VDK67958.1"/>
    <property type="molecule type" value="Genomic_DNA"/>
</dbReference>
<dbReference type="Proteomes" id="UP000277928">
    <property type="component" value="Unassembled WGS sequence"/>
</dbReference>